<proteinExistence type="inferred from homology"/>
<dbReference type="InterPro" id="IPR013611">
    <property type="entry name" value="Transp-assoc_OB_typ2"/>
</dbReference>
<accession>A0A074MBC2</accession>
<evidence type="ECO:0000256" key="6">
    <source>
        <dbReference type="ARBA" id="ARBA00023136"/>
    </source>
</evidence>
<protein>
    <submittedName>
        <fullName evidence="8">ABC transporter ATP-binding protein</fullName>
    </submittedName>
</protein>
<dbReference type="SUPFAM" id="SSF50331">
    <property type="entry name" value="MOP-like"/>
    <property type="match status" value="1"/>
</dbReference>
<evidence type="ECO:0000256" key="3">
    <source>
        <dbReference type="ARBA" id="ARBA00022475"/>
    </source>
</evidence>
<dbReference type="SMART" id="SM00382">
    <property type="entry name" value="AAA"/>
    <property type="match status" value="1"/>
</dbReference>
<evidence type="ECO:0000256" key="4">
    <source>
        <dbReference type="ARBA" id="ARBA00022741"/>
    </source>
</evidence>
<dbReference type="GO" id="GO:0005524">
    <property type="term" value="F:ATP binding"/>
    <property type="evidence" value="ECO:0007669"/>
    <property type="project" value="UniProtKB-KW"/>
</dbReference>
<evidence type="ECO:0000259" key="7">
    <source>
        <dbReference type="PROSITE" id="PS50893"/>
    </source>
</evidence>
<dbReference type="Pfam" id="PF08402">
    <property type="entry name" value="TOBE_2"/>
    <property type="match status" value="1"/>
</dbReference>
<dbReference type="InterPro" id="IPR047641">
    <property type="entry name" value="ABC_transpr_MalK/UgpC-like"/>
</dbReference>
<feature type="domain" description="ABC transporter" evidence="7">
    <location>
        <begin position="3"/>
        <end position="233"/>
    </location>
</feature>
<reference evidence="8 9" key="1">
    <citation type="submission" date="2014-04" db="EMBL/GenBank/DDBJ databases">
        <title>A comprehensive comparison of genomes of Erythrobacter spp. strains.</title>
        <authorList>
            <person name="Zheng Q."/>
        </authorList>
    </citation>
    <scope>NUCLEOTIDE SEQUENCE [LARGE SCALE GENOMIC DNA]</scope>
    <source>
        <strain evidence="8 9">DSM 6997</strain>
    </source>
</reference>
<dbReference type="InterPro" id="IPR027417">
    <property type="entry name" value="P-loop_NTPase"/>
</dbReference>
<dbReference type="EMBL" id="JMIW01000003">
    <property type="protein sequence ID" value="KEO90055.1"/>
    <property type="molecule type" value="Genomic_DNA"/>
</dbReference>
<keyword evidence="6" id="KW-0472">Membrane</keyword>
<dbReference type="AlphaFoldDB" id="A0A074MBC2"/>
<dbReference type="Gene3D" id="2.40.50.140">
    <property type="entry name" value="Nucleic acid-binding proteins"/>
    <property type="match status" value="1"/>
</dbReference>
<keyword evidence="3" id="KW-1003">Cell membrane</keyword>
<keyword evidence="2" id="KW-0813">Transport</keyword>
<dbReference type="InterPro" id="IPR015853">
    <property type="entry name" value="ABC_transpr_FbpC"/>
</dbReference>
<dbReference type="STRING" id="1044.EH31_08155"/>
<keyword evidence="9" id="KW-1185">Reference proteome</keyword>
<dbReference type="SUPFAM" id="SSF52540">
    <property type="entry name" value="P-loop containing nucleoside triphosphate hydrolases"/>
    <property type="match status" value="1"/>
</dbReference>
<evidence type="ECO:0000313" key="9">
    <source>
        <dbReference type="Proteomes" id="UP000027647"/>
    </source>
</evidence>
<sequence>MTLRLHDVSKTVDGKPHIHPVNLELEKGTMNVLLGPTSAGKTSLMRLMAGLDTPDTGAILWEGRDVTGARVQTRDVAMVYQQFVNYPAMSVYDNIASPLKIQGKSRGEIDAKVREMAQLLKLTDLLDRRPAEISGGQQQRCAIARALAKDVGLVLMDEPLANLDYKLREELRVEIPRLFAASGAIFVYATTEPEEALLLGGNTATLWEGRVTQFGPSMQVYREPVDEITARVYSDPPMNFVTVRKDGAKVHFPGGQLARVDAGPADLADLADGEYRAGFRAHDIALGEGVAGDLTFAAKVNSTELTGSETFLHLDVQGDRWTALVRGPQVLAPGSDLHISLDPARIFYFDTNGKLARAPQREAAGAGV</sequence>
<dbReference type="Gene3D" id="2.40.50.100">
    <property type="match status" value="1"/>
</dbReference>
<dbReference type="GO" id="GO:0015408">
    <property type="term" value="F:ABC-type ferric iron transporter activity"/>
    <property type="evidence" value="ECO:0007669"/>
    <property type="project" value="InterPro"/>
</dbReference>
<dbReference type="RefSeq" id="WP_034959527.1">
    <property type="nucleotide sequence ID" value="NZ_JMIW01000003.1"/>
</dbReference>
<organism evidence="8 9">
    <name type="scientific">Erythrobacter longus</name>
    <dbReference type="NCBI Taxonomy" id="1044"/>
    <lineage>
        <taxon>Bacteria</taxon>
        <taxon>Pseudomonadati</taxon>
        <taxon>Pseudomonadota</taxon>
        <taxon>Alphaproteobacteria</taxon>
        <taxon>Sphingomonadales</taxon>
        <taxon>Erythrobacteraceae</taxon>
        <taxon>Erythrobacter/Porphyrobacter group</taxon>
        <taxon>Erythrobacter</taxon>
    </lineage>
</organism>
<keyword evidence="5 8" id="KW-0067">ATP-binding</keyword>
<comment type="caution">
    <text evidence="8">The sequence shown here is derived from an EMBL/GenBank/DDBJ whole genome shotgun (WGS) entry which is preliminary data.</text>
</comment>
<dbReference type="Pfam" id="PF00005">
    <property type="entry name" value="ABC_tran"/>
    <property type="match status" value="1"/>
</dbReference>
<dbReference type="GO" id="GO:0055052">
    <property type="term" value="C:ATP-binding cassette (ABC) transporter complex, substrate-binding subunit-containing"/>
    <property type="evidence" value="ECO:0007669"/>
    <property type="project" value="TreeGrafter"/>
</dbReference>
<dbReference type="PANTHER" id="PTHR43875">
    <property type="entry name" value="MALTODEXTRIN IMPORT ATP-BINDING PROTEIN MSMX"/>
    <property type="match status" value="1"/>
</dbReference>
<dbReference type="InterPro" id="IPR003439">
    <property type="entry name" value="ABC_transporter-like_ATP-bd"/>
</dbReference>
<evidence type="ECO:0000313" key="8">
    <source>
        <dbReference type="EMBL" id="KEO90055.1"/>
    </source>
</evidence>
<dbReference type="InterPro" id="IPR008995">
    <property type="entry name" value="Mo/tungstate-bd_C_term_dom"/>
</dbReference>
<keyword evidence="4" id="KW-0547">Nucleotide-binding</keyword>
<dbReference type="OrthoDB" id="9802264at2"/>
<evidence type="ECO:0000256" key="1">
    <source>
        <dbReference type="ARBA" id="ARBA00005417"/>
    </source>
</evidence>
<dbReference type="GO" id="GO:0016887">
    <property type="term" value="F:ATP hydrolysis activity"/>
    <property type="evidence" value="ECO:0007669"/>
    <property type="project" value="InterPro"/>
</dbReference>
<dbReference type="PANTHER" id="PTHR43875:SF14">
    <property type="entry name" value="ABC TRANSPORTER ATP-BINDING PROTEIN"/>
    <property type="match status" value="1"/>
</dbReference>
<dbReference type="InterPro" id="IPR012340">
    <property type="entry name" value="NA-bd_OB-fold"/>
</dbReference>
<dbReference type="CDD" id="cd03259">
    <property type="entry name" value="ABC_Carb_Solutes_like"/>
    <property type="match status" value="1"/>
</dbReference>
<dbReference type="InterPro" id="IPR003593">
    <property type="entry name" value="AAA+_ATPase"/>
</dbReference>
<dbReference type="Gene3D" id="3.40.50.300">
    <property type="entry name" value="P-loop containing nucleotide triphosphate hydrolases"/>
    <property type="match status" value="1"/>
</dbReference>
<dbReference type="eggNOG" id="COG3839">
    <property type="taxonomic scope" value="Bacteria"/>
</dbReference>
<dbReference type="Proteomes" id="UP000027647">
    <property type="component" value="Unassembled WGS sequence"/>
</dbReference>
<comment type="similarity">
    <text evidence="1">Belongs to the ABC transporter superfamily.</text>
</comment>
<dbReference type="PROSITE" id="PS50893">
    <property type="entry name" value="ABC_TRANSPORTER_2"/>
    <property type="match status" value="1"/>
</dbReference>
<evidence type="ECO:0000256" key="2">
    <source>
        <dbReference type="ARBA" id="ARBA00022448"/>
    </source>
</evidence>
<gene>
    <name evidence="8" type="ORF">EH31_08155</name>
</gene>
<name>A0A074MBC2_ERYLO</name>
<evidence type="ECO:0000256" key="5">
    <source>
        <dbReference type="ARBA" id="ARBA00022840"/>
    </source>
</evidence>